<dbReference type="RefSeq" id="WP_184025297.1">
    <property type="nucleotide sequence ID" value="NZ_JACHFN010000002.1"/>
</dbReference>
<evidence type="ECO:0000313" key="3">
    <source>
        <dbReference type="Proteomes" id="UP000525389"/>
    </source>
</evidence>
<keyword evidence="2" id="KW-0489">Methyltransferase</keyword>
<keyword evidence="3" id="KW-1185">Reference proteome</keyword>
<gene>
    <name evidence="2" type="ORF">HNQ09_000598</name>
</gene>
<evidence type="ECO:0000313" key="2">
    <source>
        <dbReference type="EMBL" id="MBB5233181.1"/>
    </source>
</evidence>
<comment type="caution">
    <text evidence="2">The sequence shown here is derived from an EMBL/GenBank/DDBJ whole genome shotgun (WGS) entry which is preliminary data.</text>
</comment>
<dbReference type="SUPFAM" id="SSF53335">
    <property type="entry name" value="S-adenosyl-L-methionine-dependent methyltransferases"/>
    <property type="match status" value="1"/>
</dbReference>
<name>A0A7W8LNX7_9DEIO</name>
<dbReference type="Proteomes" id="UP000525389">
    <property type="component" value="Unassembled WGS sequence"/>
</dbReference>
<dbReference type="Gene3D" id="3.40.50.150">
    <property type="entry name" value="Vaccinia Virus protein VP39"/>
    <property type="match status" value="1"/>
</dbReference>
<dbReference type="InterPro" id="IPR029063">
    <property type="entry name" value="SAM-dependent_MTases_sf"/>
</dbReference>
<keyword evidence="2" id="KW-0808">Transferase</keyword>
<protein>
    <submittedName>
        <fullName evidence="2">Putative DNA methylase</fullName>
    </submittedName>
</protein>
<dbReference type="GO" id="GO:0008168">
    <property type="term" value="F:methyltransferase activity"/>
    <property type="evidence" value="ECO:0007669"/>
    <property type="project" value="UniProtKB-KW"/>
</dbReference>
<accession>A0A7W8LNX7</accession>
<dbReference type="Pfam" id="PF06634">
    <property type="entry name" value="DUF1156"/>
    <property type="match status" value="1"/>
</dbReference>
<evidence type="ECO:0000259" key="1">
    <source>
        <dbReference type="Pfam" id="PF06634"/>
    </source>
</evidence>
<dbReference type="GO" id="GO:0032259">
    <property type="term" value="P:methylation"/>
    <property type="evidence" value="ECO:0007669"/>
    <property type="project" value="UniProtKB-KW"/>
</dbReference>
<organism evidence="2 3">
    <name type="scientific">Deinococcus budaensis</name>
    <dbReference type="NCBI Taxonomy" id="1665626"/>
    <lineage>
        <taxon>Bacteria</taxon>
        <taxon>Thermotogati</taxon>
        <taxon>Deinococcota</taxon>
        <taxon>Deinococci</taxon>
        <taxon>Deinococcales</taxon>
        <taxon>Deinococcaceae</taxon>
        <taxon>Deinococcus</taxon>
    </lineage>
</organism>
<feature type="domain" description="DUF1156" evidence="1">
    <location>
        <begin position="14"/>
        <end position="67"/>
    </location>
</feature>
<dbReference type="AlphaFoldDB" id="A0A7W8LNX7"/>
<dbReference type="EMBL" id="JACHFN010000002">
    <property type="protein sequence ID" value="MBB5233181.1"/>
    <property type="molecule type" value="Genomic_DNA"/>
</dbReference>
<sequence length="960" mass="104299">MTTQPLRRKLIEVALPLEAINAASAREKSIRHGHPSTLHLWWARRPLATARAILFAQLVDDPNDAGAPAEFVQACRELTILTRGNDKDHPRVPGRPGTFATAEDTPRNRLFDFIAELVEWENTTNQPVLEQANRLIRLSTGGTPPPVLDPFSGGCTIPLEAQRLGLEAHGSDLNPVAVMIGKASIEIPPRFAGRPAVHTRMKGSTFHGAQGLAADVRHYGAWMKAEAEARIGHLYPKARLPDGKEATVIAWLWARTVASPDPAAGGAHVPLVRSFALSTKKGKERYVEPVVDGNTYRFVVRHGKLPDHLQEGTVGRTGARCILTGTPFPLTYIRAEGKAGRMGTRLMAIVAEGNRQRAYLDPTEEMEQAAASAEPQWKPEQPLGNDPRAITAPNYGMTTFGDLFTPRQLVALTTFSDLVAEARERVKADALAAGMPEGQPLREGGNGALAYAEAVGVYLGLVVSRTTERNNNMGTWDASPSKEQVRGIFARQAISMNWDTAEGNFFASSSGTIGPSIDWVAKVVEMLPATVAGSERQLDAAARLVPPKAVISTDPPYYDNIGYADLSDFFYVWLRRSLRSTYPDLFGTMGVPKREELVANPFRQGGKDASEQFFLKGMTQAMHNMATQGNQEYPTAIYYAFKQAETTGSGVSSTGWATFLEAVIQAGYSINGTWPVRSELSNRMRGQGSNALATSIVMVCRPRPQDAPLTTRTDFLRELRRSLPTALSALTASNLLPVDMAQASIGPGMAVYSRYRDVLESDGSRMPVRVALQLINAALDEYLAEQEGHLDSDTRFAVTWFETHGLEEAAYGDAETLATARGVSVAGVAEAGLILSRAGKVRLKRRDELAAGWNPQADKRPTAWEAVQHLARINDQEGADAAGRLMAQLQASASGDLADSARQLAYRLYGICERKGWSSEGQVYNALVASWGQAAEAAARAEAETADARMETLLEQMGRN</sequence>
<dbReference type="InterPro" id="IPR009537">
    <property type="entry name" value="DUF1156"/>
</dbReference>
<reference evidence="2 3" key="1">
    <citation type="submission" date="2020-08" db="EMBL/GenBank/DDBJ databases">
        <title>Genomic Encyclopedia of Type Strains, Phase IV (KMG-IV): sequencing the most valuable type-strain genomes for metagenomic binning, comparative biology and taxonomic classification.</title>
        <authorList>
            <person name="Goeker M."/>
        </authorList>
    </citation>
    <scope>NUCLEOTIDE SEQUENCE [LARGE SCALE GENOMIC DNA]</scope>
    <source>
        <strain evidence="2 3">DSM 101791</strain>
    </source>
</reference>
<proteinExistence type="predicted"/>